<name>A0A6S7CH12_9BURK</name>
<evidence type="ECO:0000313" key="2">
    <source>
        <dbReference type="Proteomes" id="UP000494203"/>
    </source>
</evidence>
<reference evidence="1 2" key="1">
    <citation type="submission" date="2020-04" db="EMBL/GenBank/DDBJ databases">
        <authorList>
            <person name="De Canck E."/>
        </authorList>
    </citation>
    <scope>NUCLEOTIDE SEQUENCE [LARGE SCALE GENOMIC DNA]</scope>
    <source>
        <strain evidence="1 2">LMG 26788</strain>
    </source>
</reference>
<gene>
    <name evidence="1" type="ORF">LMG26788_00759</name>
</gene>
<dbReference type="AlphaFoldDB" id="A0A6S7CH12"/>
<organism evidence="1 2">
    <name type="scientific">Achromobacter pulmonis</name>
    <dbReference type="NCBI Taxonomy" id="1389932"/>
    <lineage>
        <taxon>Bacteria</taxon>
        <taxon>Pseudomonadati</taxon>
        <taxon>Pseudomonadota</taxon>
        <taxon>Betaproteobacteria</taxon>
        <taxon>Burkholderiales</taxon>
        <taxon>Alcaligenaceae</taxon>
        <taxon>Achromobacter</taxon>
    </lineage>
</organism>
<protein>
    <recommendedName>
        <fullName evidence="3">Lipoprotein</fullName>
    </recommendedName>
</protein>
<proteinExistence type="predicted"/>
<dbReference type="PROSITE" id="PS51257">
    <property type="entry name" value="PROKAR_LIPOPROTEIN"/>
    <property type="match status" value="1"/>
</dbReference>
<accession>A0A6S7CH12</accession>
<evidence type="ECO:0008006" key="3">
    <source>
        <dbReference type="Google" id="ProtNLM"/>
    </source>
</evidence>
<evidence type="ECO:0000313" key="1">
    <source>
        <dbReference type="EMBL" id="CAB3830809.1"/>
    </source>
</evidence>
<dbReference type="RefSeq" id="WP_244957778.1">
    <property type="nucleotide sequence ID" value="NZ_CADIJV010000032.1"/>
</dbReference>
<sequence>MRSSPVIGQSSTRRVGRVMVAASLSLMVLGGCASGKPEPASLVPVAAAEPGSVIQLSRAVVGALPADATVTLPAASQWRRVGAIAQGDVYRPLGAQFVVRAPRKTEAYLVASSGQWVGCYLPGERGYVELTRPVALPVGMRQ</sequence>
<dbReference type="EMBL" id="CADIKZ010000001">
    <property type="protein sequence ID" value="CAB3830809.1"/>
    <property type="molecule type" value="Genomic_DNA"/>
</dbReference>
<dbReference type="Proteomes" id="UP000494203">
    <property type="component" value="Unassembled WGS sequence"/>
</dbReference>
<keyword evidence="2" id="KW-1185">Reference proteome</keyword>